<dbReference type="AlphaFoldDB" id="A0A132PSL4"/>
<dbReference type="PANTHER" id="PTHR43211:SF1">
    <property type="entry name" value="BLL6422 PROTEIN"/>
    <property type="match status" value="1"/>
</dbReference>
<feature type="domain" description="Fumarylacetoacetase-like C-terminal" evidence="1">
    <location>
        <begin position="124"/>
        <end position="317"/>
    </location>
</feature>
<dbReference type="RefSeq" id="WP_067843815.1">
    <property type="nucleotide sequence ID" value="NZ_LGTW01000002.1"/>
</dbReference>
<dbReference type="PANTHER" id="PTHR43211">
    <property type="entry name" value="FUMARYLACETOACETATE HYDROLASE"/>
    <property type="match status" value="1"/>
</dbReference>
<organism evidence="2 3">
    <name type="scientific">Mycolicibacterium wolinskyi</name>
    <dbReference type="NCBI Taxonomy" id="59750"/>
    <lineage>
        <taxon>Bacteria</taxon>
        <taxon>Bacillati</taxon>
        <taxon>Actinomycetota</taxon>
        <taxon>Actinomycetes</taxon>
        <taxon>Mycobacteriales</taxon>
        <taxon>Mycobacteriaceae</taxon>
        <taxon>Mycolicibacterium</taxon>
    </lineage>
</organism>
<dbReference type="GO" id="GO:0003824">
    <property type="term" value="F:catalytic activity"/>
    <property type="evidence" value="ECO:0007669"/>
    <property type="project" value="InterPro"/>
</dbReference>
<evidence type="ECO:0000259" key="1">
    <source>
        <dbReference type="Pfam" id="PF01557"/>
    </source>
</evidence>
<evidence type="ECO:0000313" key="2">
    <source>
        <dbReference type="EMBL" id="KWX25285.1"/>
    </source>
</evidence>
<dbReference type="SUPFAM" id="SSF56529">
    <property type="entry name" value="FAH"/>
    <property type="match status" value="1"/>
</dbReference>
<dbReference type="Proteomes" id="UP000070612">
    <property type="component" value="Unassembled WGS sequence"/>
</dbReference>
<comment type="caution">
    <text evidence="2">The sequence shown here is derived from an EMBL/GenBank/DDBJ whole genome shotgun (WGS) entry which is preliminary data.</text>
</comment>
<keyword evidence="3" id="KW-1185">Reference proteome</keyword>
<dbReference type="Pfam" id="PF01557">
    <property type="entry name" value="FAA_hydrolase"/>
    <property type="match status" value="1"/>
</dbReference>
<sequence>MLLGRFAPLGAQFSDVRLGALIDPGHLLDVTGVLDEFAFPAEPMTALVCAGEPTLDAVRSKVRTPAMADVHSLEEVQLLAPLSPCRMRNFSVYDGHIRNAFRAAVELRAGSVAGRAFAAANLVPPRRWYRRPTYYKGNHLSVVGPHDDIVAPSFTQQLDYELELAVVIGKSGSNIAPSDADDHVFGYTLLNDVSARDLMAAELLSGMGPAKSKDFDTGNVLGPWIATADEIDNPRTLRGSVNVNGERQSQCTTFDMYHGIDAILSEASRGETLMPGEVIGTGCCTGGSGIEHKTFLQVGDVVEMTLGPLGTQRNRIVG</sequence>
<dbReference type="PATRIC" id="fig|59750.3.peg.2475"/>
<protein>
    <recommendedName>
        <fullName evidence="1">Fumarylacetoacetase-like C-terminal domain-containing protein</fullName>
    </recommendedName>
</protein>
<dbReference type="EMBL" id="LGTW01000002">
    <property type="protein sequence ID" value="KWX25285.1"/>
    <property type="molecule type" value="Genomic_DNA"/>
</dbReference>
<gene>
    <name evidence="2" type="ORF">AFM11_03035</name>
</gene>
<evidence type="ECO:0000313" key="3">
    <source>
        <dbReference type="Proteomes" id="UP000070612"/>
    </source>
</evidence>
<dbReference type="InterPro" id="IPR036663">
    <property type="entry name" value="Fumarylacetoacetase_C_sf"/>
</dbReference>
<accession>A0A132PSL4</accession>
<proteinExistence type="predicted"/>
<dbReference type="InterPro" id="IPR011234">
    <property type="entry name" value="Fumarylacetoacetase-like_C"/>
</dbReference>
<name>A0A132PSL4_9MYCO</name>
<reference evidence="2 3" key="1">
    <citation type="submission" date="2015-07" db="EMBL/GenBank/DDBJ databases">
        <title>A draft genome sequence of Mycobacterium wolinskyi.</title>
        <authorList>
            <person name="de Man T.J."/>
            <person name="Perry K.A."/>
            <person name="Coulliette A.D."/>
            <person name="Jensen B."/>
            <person name="Toney N.C."/>
            <person name="Limbago B.M."/>
            <person name="Noble-Wang J."/>
        </authorList>
    </citation>
    <scope>NUCLEOTIDE SEQUENCE [LARGE SCALE GENOMIC DNA]</scope>
    <source>
        <strain evidence="2 3">CDC_01</strain>
    </source>
</reference>
<dbReference type="Gene3D" id="3.90.850.10">
    <property type="entry name" value="Fumarylacetoacetase-like, C-terminal domain"/>
    <property type="match status" value="1"/>
</dbReference>